<keyword evidence="1" id="KW-0472">Membrane</keyword>
<dbReference type="EMBL" id="JAXAVW010000045">
    <property type="protein sequence ID" value="MDX8036506.1"/>
    <property type="molecule type" value="Genomic_DNA"/>
</dbReference>
<reference evidence="2 3" key="1">
    <citation type="submission" date="2023-11" db="EMBL/GenBank/DDBJ databases">
        <title>Lentzea sokolovensis, sp. nov., Lentzea kristufkii, sp. nov., and Lentzea miocenensis, sp. nov., rare actinobacteria from Sokolov Coal Basin, Miocene lacustrine sediment, Czech Republic.</title>
        <authorList>
            <person name="Lara A."/>
            <person name="Kotroba L."/>
            <person name="Nouioui I."/>
            <person name="Neumann-Schaal M."/>
            <person name="Mast Y."/>
            <person name="Chronakova A."/>
        </authorList>
    </citation>
    <scope>NUCLEOTIDE SEQUENCE [LARGE SCALE GENOMIC DNA]</scope>
    <source>
        <strain evidence="2 3">BCCO 10_0856</strain>
    </source>
</reference>
<name>A0ABU4TEC1_9PSEU</name>
<sequence>MMIDGEAGPPKTSVAKRVLTYGSTLVVAAVVIYGLTEYLTPIQKPKQGDCAYLTGAADEGRYNAVDCSAPNANYVVAGTVARSAACPNPADADWVPVRAIDPKIRFCLVPIYAEGECYDDSGSGFDITAVDCGSEGSFQVAKVSKGTSAPACPTGAEARAFPEVKLTYCVAPR</sequence>
<comment type="caution">
    <text evidence="2">The sequence shown here is derived from an EMBL/GenBank/DDBJ whole genome shotgun (WGS) entry which is preliminary data.</text>
</comment>
<dbReference type="RefSeq" id="WP_319971499.1">
    <property type="nucleotide sequence ID" value="NZ_JAXAVW010000045.1"/>
</dbReference>
<feature type="transmembrane region" description="Helical" evidence="1">
    <location>
        <begin position="18"/>
        <end position="36"/>
    </location>
</feature>
<gene>
    <name evidence="2" type="ORF">SK803_40465</name>
</gene>
<evidence type="ECO:0000256" key="1">
    <source>
        <dbReference type="SAM" id="Phobius"/>
    </source>
</evidence>
<accession>A0ABU4TEC1</accession>
<protein>
    <submittedName>
        <fullName evidence="2">Uncharacterized protein</fullName>
    </submittedName>
</protein>
<dbReference type="Proteomes" id="UP001285521">
    <property type="component" value="Unassembled WGS sequence"/>
</dbReference>
<keyword evidence="1" id="KW-0812">Transmembrane</keyword>
<reference evidence="2 3" key="2">
    <citation type="submission" date="2023-11" db="EMBL/GenBank/DDBJ databases">
        <authorList>
            <person name="Lara A.C."/>
            <person name="Chronakova A."/>
        </authorList>
    </citation>
    <scope>NUCLEOTIDE SEQUENCE [LARGE SCALE GENOMIC DNA]</scope>
    <source>
        <strain evidence="2 3">BCCO 10_0856</strain>
    </source>
</reference>
<keyword evidence="1" id="KW-1133">Transmembrane helix</keyword>
<organism evidence="2 3">
    <name type="scientific">Lentzea miocenica</name>
    <dbReference type="NCBI Taxonomy" id="3095431"/>
    <lineage>
        <taxon>Bacteria</taxon>
        <taxon>Bacillati</taxon>
        <taxon>Actinomycetota</taxon>
        <taxon>Actinomycetes</taxon>
        <taxon>Pseudonocardiales</taxon>
        <taxon>Pseudonocardiaceae</taxon>
        <taxon>Lentzea</taxon>
    </lineage>
</organism>
<proteinExistence type="predicted"/>
<keyword evidence="3" id="KW-1185">Reference proteome</keyword>
<evidence type="ECO:0000313" key="3">
    <source>
        <dbReference type="Proteomes" id="UP001285521"/>
    </source>
</evidence>
<evidence type="ECO:0000313" key="2">
    <source>
        <dbReference type="EMBL" id="MDX8036506.1"/>
    </source>
</evidence>